<reference evidence="2" key="1">
    <citation type="submission" date="2018-05" db="EMBL/GenBank/DDBJ databases">
        <title>Draft genome of Mucuna pruriens seed.</title>
        <authorList>
            <person name="Nnadi N.E."/>
            <person name="Vos R."/>
            <person name="Hasami M.H."/>
            <person name="Devisetty U.K."/>
            <person name="Aguiy J.C."/>
        </authorList>
    </citation>
    <scope>NUCLEOTIDE SEQUENCE [LARGE SCALE GENOMIC DNA]</scope>
    <source>
        <strain evidence="2">JCA_2017</strain>
    </source>
</reference>
<organism evidence="2 3">
    <name type="scientific">Mucuna pruriens</name>
    <name type="common">Velvet bean</name>
    <name type="synonym">Dolichos pruriens</name>
    <dbReference type="NCBI Taxonomy" id="157652"/>
    <lineage>
        <taxon>Eukaryota</taxon>
        <taxon>Viridiplantae</taxon>
        <taxon>Streptophyta</taxon>
        <taxon>Embryophyta</taxon>
        <taxon>Tracheophyta</taxon>
        <taxon>Spermatophyta</taxon>
        <taxon>Magnoliopsida</taxon>
        <taxon>eudicotyledons</taxon>
        <taxon>Gunneridae</taxon>
        <taxon>Pentapetalae</taxon>
        <taxon>rosids</taxon>
        <taxon>fabids</taxon>
        <taxon>Fabales</taxon>
        <taxon>Fabaceae</taxon>
        <taxon>Papilionoideae</taxon>
        <taxon>50 kb inversion clade</taxon>
        <taxon>NPAAA clade</taxon>
        <taxon>indigoferoid/millettioid clade</taxon>
        <taxon>Phaseoleae</taxon>
        <taxon>Mucuna</taxon>
    </lineage>
</organism>
<feature type="chain" id="PRO_5016902570" description="Secreted protein" evidence="1">
    <location>
        <begin position="29"/>
        <end position="128"/>
    </location>
</feature>
<dbReference type="EMBL" id="QJKJ01016455">
    <property type="protein sequence ID" value="RDX60964.1"/>
    <property type="molecule type" value="Genomic_DNA"/>
</dbReference>
<gene>
    <name evidence="2" type="ORF">CR513_60855</name>
</gene>
<dbReference type="Proteomes" id="UP000257109">
    <property type="component" value="Unassembled WGS sequence"/>
</dbReference>
<evidence type="ECO:0000256" key="1">
    <source>
        <dbReference type="SAM" id="SignalP"/>
    </source>
</evidence>
<evidence type="ECO:0000313" key="2">
    <source>
        <dbReference type="EMBL" id="RDX60964.1"/>
    </source>
</evidence>
<keyword evidence="3" id="KW-1185">Reference proteome</keyword>
<evidence type="ECO:0008006" key="4">
    <source>
        <dbReference type="Google" id="ProtNLM"/>
    </source>
</evidence>
<accession>A0A371E4M0</accession>
<protein>
    <recommendedName>
        <fullName evidence="4">Secreted protein</fullName>
    </recommendedName>
</protein>
<evidence type="ECO:0000313" key="3">
    <source>
        <dbReference type="Proteomes" id="UP000257109"/>
    </source>
</evidence>
<comment type="caution">
    <text evidence="2">The sequence shown here is derived from an EMBL/GenBank/DDBJ whole genome shotgun (WGS) entry which is preliminary data.</text>
</comment>
<proteinExistence type="predicted"/>
<sequence length="128" mass="13936">MLLKFRPKFHRHTLHLLAHISILTVVHGAFSSVSHDGGSAGQELRGRSLRSSQSDSIASVCTKLRPCRIRLCQDHIRPVFAKSNSTPSRDMIDATSGGALMDKMPATTRHLISNMASNTQQFGIIGAS</sequence>
<feature type="signal peptide" evidence="1">
    <location>
        <begin position="1"/>
        <end position="28"/>
    </location>
</feature>
<dbReference type="AlphaFoldDB" id="A0A371E4M0"/>
<keyword evidence="1" id="KW-0732">Signal</keyword>
<dbReference type="OrthoDB" id="1689420at2759"/>
<name>A0A371E4M0_MUCPR</name>
<feature type="non-terminal residue" evidence="2">
    <location>
        <position position="1"/>
    </location>
</feature>